<evidence type="ECO:0000256" key="4">
    <source>
        <dbReference type="ARBA" id="ARBA00022692"/>
    </source>
</evidence>
<feature type="transmembrane region" description="Helical" evidence="7">
    <location>
        <begin position="88"/>
        <end position="112"/>
    </location>
</feature>
<feature type="transmembrane region" description="Helical" evidence="7">
    <location>
        <begin position="205"/>
        <end position="230"/>
    </location>
</feature>
<dbReference type="OrthoDB" id="6637947at2"/>
<evidence type="ECO:0000256" key="7">
    <source>
        <dbReference type="RuleBase" id="RU363032"/>
    </source>
</evidence>
<dbReference type="InterPro" id="IPR035906">
    <property type="entry name" value="MetI-like_sf"/>
</dbReference>
<dbReference type="GO" id="GO:0005886">
    <property type="term" value="C:plasma membrane"/>
    <property type="evidence" value="ECO:0007669"/>
    <property type="project" value="UniProtKB-SubCell"/>
</dbReference>
<dbReference type="PROSITE" id="PS50928">
    <property type="entry name" value="ABC_TM1"/>
    <property type="match status" value="1"/>
</dbReference>
<keyword evidence="10" id="KW-1185">Reference proteome</keyword>
<proteinExistence type="inferred from homology"/>
<dbReference type="InterPro" id="IPR000515">
    <property type="entry name" value="MetI-like"/>
</dbReference>
<evidence type="ECO:0000256" key="6">
    <source>
        <dbReference type="ARBA" id="ARBA00023136"/>
    </source>
</evidence>
<name>A0A1N7EK86_9ACTN</name>
<evidence type="ECO:0000313" key="10">
    <source>
        <dbReference type="Proteomes" id="UP000186096"/>
    </source>
</evidence>
<protein>
    <submittedName>
        <fullName evidence="9">Peptide/nickel transport system permease protein</fullName>
    </submittedName>
</protein>
<feature type="transmembrane region" description="Helical" evidence="7">
    <location>
        <begin position="132"/>
        <end position="159"/>
    </location>
</feature>
<evidence type="ECO:0000259" key="8">
    <source>
        <dbReference type="PROSITE" id="PS50928"/>
    </source>
</evidence>
<keyword evidence="3" id="KW-1003">Cell membrane</keyword>
<dbReference type="RefSeq" id="WP_076438107.1">
    <property type="nucleotide sequence ID" value="NZ_FTNI01000018.1"/>
</dbReference>
<feature type="transmembrane region" description="Helical" evidence="7">
    <location>
        <begin position="26"/>
        <end position="45"/>
    </location>
</feature>
<evidence type="ECO:0000256" key="5">
    <source>
        <dbReference type="ARBA" id="ARBA00022989"/>
    </source>
</evidence>
<comment type="subcellular location">
    <subcellularLocation>
        <location evidence="1 7">Cell membrane</location>
        <topology evidence="1 7">Multi-pass membrane protein</topology>
    </subcellularLocation>
</comment>
<sequence>MTAKSIPAWVTAMVRAFFWLPRSARAGALILVVLAIVTLLAPLIAPHDPNAIDPTHVLAAPDLGHPFGADALGRDVFSRTVYALRTSLAIVFAAVAVASLAALPLGTVAGYFGGWVDQVISRPLDMLLVLPALLLAITLIAIVGPGSIVAALAIALIYLPILARVQRAASLVVAHAGFVEGGRARGWSSLAVLRRHVVPNALGPLLVQAAILAGFAVQIEASLSFLGLGTQPPTPSLGLMLSEGRDVLTQAPWVEIFPGLAIAVIVLAFNLLGDGLRHRLDPQGMVS</sequence>
<organism evidence="9 10">
    <name type="scientific">Microbispora rosea</name>
    <dbReference type="NCBI Taxonomy" id="58117"/>
    <lineage>
        <taxon>Bacteria</taxon>
        <taxon>Bacillati</taxon>
        <taxon>Actinomycetota</taxon>
        <taxon>Actinomycetes</taxon>
        <taxon>Streptosporangiales</taxon>
        <taxon>Streptosporangiaceae</taxon>
        <taxon>Microbispora</taxon>
    </lineage>
</organism>
<reference evidence="10" key="1">
    <citation type="submission" date="2017-01" db="EMBL/GenBank/DDBJ databases">
        <authorList>
            <person name="Varghese N."/>
            <person name="Submissions S."/>
        </authorList>
    </citation>
    <scope>NUCLEOTIDE SEQUENCE [LARGE SCALE GENOMIC DNA]</scope>
    <source>
        <strain evidence="10">ATCC 12950</strain>
    </source>
</reference>
<evidence type="ECO:0000313" key="9">
    <source>
        <dbReference type="EMBL" id="SIR88506.1"/>
    </source>
</evidence>
<evidence type="ECO:0000256" key="2">
    <source>
        <dbReference type="ARBA" id="ARBA00022448"/>
    </source>
</evidence>
<comment type="similarity">
    <text evidence="7">Belongs to the binding-protein-dependent transport system permease family.</text>
</comment>
<evidence type="ECO:0000256" key="1">
    <source>
        <dbReference type="ARBA" id="ARBA00004651"/>
    </source>
</evidence>
<dbReference type="Pfam" id="PF12911">
    <property type="entry name" value="OppC_N"/>
    <property type="match status" value="1"/>
</dbReference>
<dbReference type="InterPro" id="IPR050366">
    <property type="entry name" value="BP-dependent_transpt_permease"/>
</dbReference>
<keyword evidence="6 7" id="KW-0472">Membrane</keyword>
<dbReference type="Gene3D" id="1.10.3720.10">
    <property type="entry name" value="MetI-like"/>
    <property type="match status" value="1"/>
</dbReference>
<feature type="transmembrane region" description="Helical" evidence="7">
    <location>
        <begin position="250"/>
        <end position="272"/>
    </location>
</feature>
<dbReference type="InterPro" id="IPR025966">
    <property type="entry name" value="OppC_N"/>
</dbReference>
<keyword evidence="2 7" id="KW-0813">Transport</keyword>
<keyword evidence="4 7" id="KW-0812">Transmembrane</keyword>
<dbReference type="PANTHER" id="PTHR43386">
    <property type="entry name" value="OLIGOPEPTIDE TRANSPORT SYSTEM PERMEASE PROTEIN APPC"/>
    <property type="match status" value="1"/>
</dbReference>
<accession>A0A1N7EK86</accession>
<keyword evidence="5 7" id="KW-1133">Transmembrane helix</keyword>
<dbReference type="SUPFAM" id="SSF161098">
    <property type="entry name" value="MetI-like"/>
    <property type="match status" value="1"/>
</dbReference>
<dbReference type="CDD" id="cd06261">
    <property type="entry name" value="TM_PBP2"/>
    <property type="match status" value="1"/>
</dbReference>
<dbReference type="Proteomes" id="UP000186096">
    <property type="component" value="Unassembled WGS sequence"/>
</dbReference>
<dbReference type="GO" id="GO:0055085">
    <property type="term" value="P:transmembrane transport"/>
    <property type="evidence" value="ECO:0007669"/>
    <property type="project" value="InterPro"/>
</dbReference>
<dbReference type="STRING" id="58117.SAMN05421833_11886"/>
<feature type="domain" description="ABC transmembrane type-1" evidence="8">
    <location>
        <begin position="84"/>
        <end position="273"/>
    </location>
</feature>
<dbReference type="EMBL" id="FTNI01000018">
    <property type="protein sequence ID" value="SIR88506.1"/>
    <property type="molecule type" value="Genomic_DNA"/>
</dbReference>
<dbReference type="Pfam" id="PF00528">
    <property type="entry name" value="BPD_transp_1"/>
    <property type="match status" value="1"/>
</dbReference>
<evidence type="ECO:0000256" key="3">
    <source>
        <dbReference type="ARBA" id="ARBA00022475"/>
    </source>
</evidence>
<dbReference type="PANTHER" id="PTHR43386:SF25">
    <property type="entry name" value="PEPTIDE ABC TRANSPORTER PERMEASE PROTEIN"/>
    <property type="match status" value="1"/>
</dbReference>
<gene>
    <name evidence="9" type="ORF">SAMN05421833_11886</name>
</gene>
<dbReference type="AlphaFoldDB" id="A0A1N7EK86"/>